<dbReference type="InterPro" id="IPR002201">
    <property type="entry name" value="Glyco_trans_9"/>
</dbReference>
<dbReference type="AlphaFoldDB" id="A0A3B0ZSR4"/>
<dbReference type="Pfam" id="PF01075">
    <property type="entry name" value="Glyco_transf_9"/>
    <property type="match status" value="1"/>
</dbReference>
<evidence type="ECO:0000256" key="2">
    <source>
        <dbReference type="ARBA" id="ARBA00022679"/>
    </source>
</evidence>
<dbReference type="PANTHER" id="PTHR30160">
    <property type="entry name" value="TETRAACYLDISACCHARIDE 4'-KINASE-RELATED"/>
    <property type="match status" value="1"/>
</dbReference>
<evidence type="ECO:0000256" key="1">
    <source>
        <dbReference type="ARBA" id="ARBA00022676"/>
    </source>
</evidence>
<dbReference type="PANTHER" id="PTHR30160:SF7">
    <property type="entry name" value="ADP-HEPTOSE--LPS HEPTOSYLTRANSFERASE 2"/>
    <property type="match status" value="1"/>
</dbReference>
<reference evidence="6" key="1">
    <citation type="submission" date="2018-06" db="EMBL/GenBank/DDBJ databases">
        <authorList>
            <person name="Zhirakovskaya E."/>
        </authorList>
    </citation>
    <scope>NUCLEOTIDE SEQUENCE</scope>
</reference>
<evidence type="ECO:0000256" key="5">
    <source>
        <dbReference type="ARBA" id="ARBA00047503"/>
    </source>
</evidence>
<dbReference type="FunFam" id="3.40.50.2000:FF:000023">
    <property type="entry name" value="ADP-heptose--LPS heptosyltransferase II"/>
    <property type="match status" value="1"/>
</dbReference>
<dbReference type="NCBIfam" id="TIGR02195">
    <property type="entry name" value="heptsyl_trn_II"/>
    <property type="match status" value="1"/>
</dbReference>
<dbReference type="GO" id="GO:0008713">
    <property type="term" value="F:ADP-heptose-lipopolysaccharide heptosyltransferase activity"/>
    <property type="evidence" value="ECO:0007669"/>
    <property type="project" value="UniProtKB-EC"/>
</dbReference>
<evidence type="ECO:0000256" key="4">
    <source>
        <dbReference type="ARBA" id="ARBA00044042"/>
    </source>
</evidence>
<dbReference type="EC" id="2.4.99.24" evidence="4"/>
<accession>A0A3B0ZSR4</accession>
<dbReference type="InterPro" id="IPR011910">
    <property type="entry name" value="RfaF"/>
</dbReference>
<comment type="catalytic activity">
    <reaction evidence="5">
        <text>an L-alpha-D-Hep-(1-&gt;5)-[alpha-Kdo-(2-&gt;4)]-alpha-Kdo-(2-&gt;6)-lipid A + ADP-L-glycero-beta-D-manno-heptose = an L-alpha-D-Hep-(1-&gt;3)-L-alpha-D-Hep-(1-&gt;5)-[alpha-Kdo-(2-&gt;4)]-alpha-Kdo-(2-&gt;6)-lipid A + ADP + H(+)</text>
        <dbReference type="Rhea" id="RHEA:74071"/>
        <dbReference type="ChEBI" id="CHEBI:15378"/>
        <dbReference type="ChEBI" id="CHEBI:61506"/>
        <dbReference type="ChEBI" id="CHEBI:193068"/>
        <dbReference type="ChEBI" id="CHEBI:193069"/>
        <dbReference type="ChEBI" id="CHEBI:456216"/>
        <dbReference type="EC" id="2.4.99.24"/>
    </reaction>
</comment>
<dbReference type="GO" id="GO:0009244">
    <property type="term" value="P:lipopolysaccharide core region biosynthetic process"/>
    <property type="evidence" value="ECO:0007669"/>
    <property type="project" value="TreeGrafter"/>
</dbReference>
<dbReference type="InterPro" id="IPR051199">
    <property type="entry name" value="LPS_LOS_Heptosyltrfase"/>
</dbReference>
<sequence>MTRLLVVGPSWVGDMVLAQSLFIALQKQDPALRIDVLAPAWTHPLLARMPEVQKALIMPLGHGRLALGQRYQIGRELRSKAYDRAIVLPNSFKSALIPFWANIKKRTGYKGELRWGLLNDVRHLDKQRLRMTVQRFVALADPSDRKTIPETPLPQLSVEPLSVQRSLQALRMEQPEIRVLGLCPGAEYGPAKCWPIKYYAEVAKQMRAKGWVVWIFGSEKDKAAADEICHTADEGIHNLAGQTSLGQAIDLLSLCNVVISNDSGLMHVAAALNRPLVAIYGSSDPGFTPPMHDQAKIVQQPMDCQPCFKRTCPLEHTQCLTTISPQRVMAEVAALYP</sequence>
<gene>
    <name evidence="6" type="ORF">MNBD_GAMMA16-1378</name>
</gene>
<dbReference type="SUPFAM" id="SSF53756">
    <property type="entry name" value="UDP-Glycosyltransferase/glycogen phosphorylase"/>
    <property type="match status" value="1"/>
</dbReference>
<dbReference type="EMBL" id="UOFO01000021">
    <property type="protein sequence ID" value="VAW83666.1"/>
    <property type="molecule type" value="Genomic_DNA"/>
</dbReference>
<protein>
    <recommendedName>
        <fullName evidence="4">lipopolysaccharide heptosyltransferase II</fullName>
        <ecNumber evidence="4">2.4.99.24</ecNumber>
    </recommendedName>
</protein>
<proteinExistence type="inferred from homology"/>
<keyword evidence="1" id="KW-0328">Glycosyltransferase</keyword>
<dbReference type="Gene3D" id="3.40.50.2000">
    <property type="entry name" value="Glycogen Phosphorylase B"/>
    <property type="match status" value="2"/>
</dbReference>
<organism evidence="6">
    <name type="scientific">hydrothermal vent metagenome</name>
    <dbReference type="NCBI Taxonomy" id="652676"/>
    <lineage>
        <taxon>unclassified sequences</taxon>
        <taxon>metagenomes</taxon>
        <taxon>ecological metagenomes</taxon>
    </lineage>
</organism>
<dbReference type="CDD" id="cd03789">
    <property type="entry name" value="GT9_LPS_heptosyltransferase"/>
    <property type="match status" value="1"/>
</dbReference>
<dbReference type="GO" id="GO:0005829">
    <property type="term" value="C:cytosol"/>
    <property type="evidence" value="ECO:0007669"/>
    <property type="project" value="TreeGrafter"/>
</dbReference>
<evidence type="ECO:0000313" key="6">
    <source>
        <dbReference type="EMBL" id="VAW83666.1"/>
    </source>
</evidence>
<keyword evidence="2 6" id="KW-0808">Transferase</keyword>
<evidence type="ECO:0000256" key="3">
    <source>
        <dbReference type="ARBA" id="ARBA00043995"/>
    </source>
</evidence>
<name>A0A3B0ZSR4_9ZZZZ</name>
<comment type="similarity">
    <text evidence="3">Belongs to the glycosyltransferase 9 family.</text>
</comment>